<protein>
    <submittedName>
        <fullName evidence="1">Unannotated protein</fullName>
    </submittedName>
</protein>
<dbReference type="SUPFAM" id="SSF55718">
    <property type="entry name" value="SCP-like"/>
    <property type="match status" value="1"/>
</dbReference>
<dbReference type="EMBL" id="CAEZSR010000058">
    <property type="protein sequence ID" value="CAB4560667.1"/>
    <property type="molecule type" value="Genomic_DNA"/>
</dbReference>
<sequence length="130" mass="13737">MVRYLSLDWIDALTAEVAASAELAALADEHTIGVTQVVTDGPEGDVVYHLQVGDGSASFGAGPADPEHVRMQQSWDTAVAVATGTLNAQDAFIGGRIALAGDQQKLIASQPVFRALDAVFATVRDRTEYH</sequence>
<gene>
    <name evidence="1" type="ORF">UFOPK1493_01766</name>
</gene>
<dbReference type="InterPro" id="IPR036527">
    <property type="entry name" value="SCP2_sterol-bd_dom_sf"/>
</dbReference>
<dbReference type="Gene3D" id="3.30.1050.10">
    <property type="entry name" value="SCP2 sterol-binding domain"/>
    <property type="match status" value="1"/>
</dbReference>
<reference evidence="1" key="1">
    <citation type="submission" date="2020-05" db="EMBL/GenBank/DDBJ databases">
        <authorList>
            <person name="Chiriac C."/>
            <person name="Salcher M."/>
            <person name="Ghai R."/>
            <person name="Kavagutti S V."/>
        </authorList>
    </citation>
    <scope>NUCLEOTIDE SEQUENCE</scope>
</reference>
<name>A0A6J6D9U6_9ZZZZ</name>
<evidence type="ECO:0000313" key="1">
    <source>
        <dbReference type="EMBL" id="CAB4560667.1"/>
    </source>
</evidence>
<accession>A0A6J6D9U6</accession>
<organism evidence="1">
    <name type="scientific">freshwater metagenome</name>
    <dbReference type="NCBI Taxonomy" id="449393"/>
    <lineage>
        <taxon>unclassified sequences</taxon>
        <taxon>metagenomes</taxon>
        <taxon>ecological metagenomes</taxon>
    </lineage>
</organism>
<dbReference type="AlphaFoldDB" id="A0A6J6D9U6"/>
<proteinExistence type="predicted"/>